<evidence type="ECO:0000313" key="1">
    <source>
        <dbReference type="EMBL" id="KAA6360090.1"/>
    </source>
</evidence>
<accession>A0A5J4TQ90</accession>
<comment type="caution">
    <text evidence="1">The sequence shown here is derived from an EMBL/GenBank/DDBJ whole genome shotgun (WGS) entry which is preliminary data.</text>
</comment>
<gene>
    <name evidence="1" type="ORF">EZS28_044383</name>
</gene>
<evidence type="ECO:0000313" key="2">
    <source>
        <dbReference type="Proteomes" id="UP000324800"/>
    </source>
</evidence>
<dbReference type="AlphaFoldDB" id="A0A5J4TQ90"/>
<name>A0A5J4TQ90_9EUKA</name>
<dbReference type="EMBL" id="SNRW01027446">
    <property type="protein sequence ID" value="KAA6360090.1"/>
    <property type="molecule type" value="Genomic_DNA"/>
</dbReference>
<proteinExistence type="predicted"/>
<reference evidence="1 2" key="1">
    <citation type="submission" date="2019-03" db="EMBL/GenBank/DDBJ databases">
        <title>Single cell metagenomics reveals metabolic interactions within the superorganism composed of flagellate Streblomastix strix and complex community of Bacteroidetes bacteria on its surface.</title>
        <authorList>
            <person name="Treitli S.C."/>
            <person name="Kolisko M."/>
            <person name="Husnik F."/>
            <person name="Keeling P."/>
            <person name="Hampl V."/>
        </authorList>
    </citation>
    <scope>NUCLEOTIDE SEQUENCE [LARGE SCALE GENOMIC DNA]</scope>
    <source>
        <strain evidence="1">ST1C</strain>
    </source>
</reference>
<dbReference type="Proteomes" id="UP000324800">
    <property type="component" value="Unassembled WGS sequence"/>
</dbReference>
<organism evidence="1 2">
    <name type="scientific">Streblomastix strix</name>
    <dbReference type="NCBI Taxonomy" id="222440"/>
    <lineage>
        <taxon>Eukaryota</taxon>
        <taxon>Metamonada</taxon>
        <taxon>Preaxostyla</taxon>
        <taxon>Oxymonadida</taxon>
        <taxon>Streblomastigidae</taxon>
        <taxon>Streblomastix</taxon>
    </lineage>
</organism>
<sequence>MASEPQIVSKIGGDKDELIVKLTKALRQQNYLFPKGRNRNMTQQSNKMLICKLALQTSTIRFFSFRCKNPKKIRIQKKILPQIQGCLDLKTQTMICQEEKLLRKSKVQQNLPNPMKLAKVRIPTKIITV</sequence>
<protein>
    <submittedName>
        <fullName evidence="1">Uncharacterized protein</fullName>
    </submittedName>
</protein>